<dbReference type="Gene3D" id="3.40.80.10">
    <property type="entry name" value="Peptidoglycan recognition protein-like"/>
    <property type="match status" value="1"/>
</dbReference>
<evidence type="ECO:0000259" key="5">
    <source>
        <dbReference type="SMART" id="SM00644"/>
    </source>
</evidence>
<dbReference type="Proteomes" id="UP001160550">
    <property type="component" value="Unassembled WGS sequence"/>
</dbReference>
<reference evidence="6" key="2">
    <citation type="submission" date="2023-04" db="EMBL/GenBank/DDBJ databases">
        <authorList>
            <person name="Sun J.-Q."/>
        </authorList>
    </citation>
    <scope>NUCLEOTIDE SEQUENCE</scope>
    <source>
        <strain evidence="6">CC-YY355</strain>
    </source>
</reference>
<dbReference type="InterPro" id="IPR002502">
    <property type="entry name" value="Amidase_domain"/>
</dbReference>
<keyword evidence="3 6" id="KW-0378">Hydrolase</keyword>
<dbReference type="RefSeq" id="WP_280943907.1">
    <property type="nucleotide sequence ID" value="NZ_JARYGX010000032.1"/>
</dbReference>
<dbReference type="PANTHER" id="PTHR30417:SF1">
    <property type="entry name" value="N-ACETYLMURAMOYL-L-ALANINE AMIDASE AMID"/>
    <property type="match status" value="1"/>
</dbReference>
<dbReference type="InterPro" id="IPR051206">
    <property type="entry name" value="NAMLAA_amidase_2"/>
</dbReference>
<evidence type="ECO:0000256" key="4">
    <source>
        <dbReference type="ARBA" id="ARBA00023316"/>
    </source>
</evidence>
<dbReference type="CDD" id="cd06583">
    <property type="entry name" value="PGRP"/>
    <property type="match status" value="1"/>
</dbReference>
<evidence type="ECO:0000256" key="1">
    <source>
        <dbReference type="ARBA" id="ARBA00001561"/>
    </source>
</evidence>
<dbReference type="EC" id="3.5.1.28" evidence="2"/>
<dbReference type="PANTHER" id="PTHR30417">
    <property type="entry name" value="N-ACETYLMURAMOYL-L-ALANINE AMIDASE AMID"/>
    <property type="match status" value="1"/>
</dbReference>
<sequence length="190" mass="21094">MPPLTDDTGIERHHLPYVERLGARPVEAVELVVIHCTELPDLATAREYGERLLYSDSGTGNSGHWYIDRDGRVVEYVPATRIAHHVRGRNASSVGIELVNRGRWPHWLDAGHQAMEEAYPEPQIAALLGLLDRLRTALPALACIAGHEDLDTERVPATDDPSVLVARKRDPGPLFPWPRVLASCGLRRVP</sequence>
<comment type="caution">
    <text evidence="6">The sequence shown here is derived from an EMBL/GenBank/DDBJ whole genome shotgun (WGS) entry which is preliminary data.</text>
</comment>
<organism evidence="6 7">
    <name type="scientific">Luteimonas composti</name>
    <dbReference type="NCBI Taxonomy" id="398257"/>
    <lineage>
        <taxon>Bacteria</taxon>
        <taxon>Pseudomonadati</taxon>
        <taxon>Pseudomonadota</taxon>
        <taxon>Gammaproteobacteria</taxon>
        <taxon>Lysobacterales</taxon>
        <taxon>Lysobacteraceae</taxon>
        <taxon>Luteimonas</taxon>
    </lineage>
</organism>
<gene>
    <name evidence="6" type="ORF">QF205_16640</name>
</gene>
<protein>
    <recommendedName>
        <fullName evidence="2">N-acetylmuramoyl-L-alanine amidase</fullName>
        <ecNumber evidence="2">3.5.1.28</ecNumber>
    </recommendedName>
</protein>
<comment type="catalytic activity">
    <reaction evidence="1">
        <text>Hydrolyzes the link between N-acetylmuramoyl residues and L-amino acid residues in certain cell-wall glycopeptides.</text>
        <dbReference type="EC" id="3.5.1.28"/>
    </reaction>
</comment>
<dbReference type="InterPro" id="IPR036505">
    <property type="entry name" value="Amidase/PGRP_sf"/>
</dbReference>
<name>A0ABT6MVM9_9GAMM</name>
<evidence type="ECO:0000313" key="7">
    <source>
        <dbReference type="Proteomes" id="UP001160550"/>
    </source>
</evidence>
<keyword evidence="7" id="KW-1185">Reference proteome</keyword>
<accession>A0ABT6MVM9</accession>
<evidence type="ECO:0000313" key="6">
    <source>
        <dbReference type="EMBL" id="MDH7454679.1"/>
    </source>
</evidence>
<keyword evidence="4" id="KW-0961">Cell wall biogenesis/degradation</keyword>
<feature type="domain" description="N-acetylmuramoyl-L-alanine amidase" evidence="5">
    <location>
        <begin position="18"/>
        <end position="162"/>
    </location>
</feature>
<dbReference type="EMBL" id="JARYGX010000032">
    <property type="protein sequence ID" value="MDH7454679.1"/>
    <property type="molecule type" value="Genomic_DNA"/>
</dbReference>
<evidence type="ECO:0000256" key="2">
    <source>
        <dbReference type="ARBA" id="ARBA00011901"/>
    </source>
</evidence>
<proteinExistence type="predicted"/>
<dbReference type="Pfam" id="PF01510">
    <property type="entry name" value="Amidase_2"/>
    <property type="match status" value="1"/>
</dbReference>
<dbReference type="GO" id="GO:0008745">
    <property type="term" value="F:N-acetylmuramoyl-L-alanine amidase activity"/>
    <property type="evidence" value="ECO:0007669"/>
    <property type="project" value="UniProtKB-EC"/>
</dbReference>
<dbReference type="SMART" id="SM00644">
    <property type="entry name" value="Ami_2"/>
    <property type="match status" value="1"/>
</dbReference>
<dbReference type="SUPFAM" id="SSF55846">
    <property type="entry name" value="N-acetylmuramoyl-L-alanine amidase-like"/>
    <property type="match status" value="1"/>
</dbReference>
<evidence type="ECO:0000256" key="3">
    <source>
        <dbReference type="ARBA" id="ARBA00022801"/>
    </source>
</evidence>
<reference evidence="6" key="1">
    <citation type="journal article" date="2007" name="Int. J. Syst. Evol. Microbiol.">
        <title>Luteimonas composti sp. nov., a moderately thermophilic bacterium isolated from food waste.</title>
        <authorList>
            <person name="Young C.C."/>
            <person name="Kampfer P."/>
            <person name="Chen W.M."/>
            <person name="Yen W.S."/>
            <person name="Arun A.B."/>
            <person name="Lai W.A."/>
            <person name="Shen F.T."/>
            <person name="Rekha P.D."/>
            <person name="Lin K.Y."/>
            <person name="Chou J.H."/>
        </authorList>
    </citation>
    <scope>NUCLEOTIDE SEQUENCE</scope>
    <source>
        <strain evidence="6">CC-YY355</strain>
    </source>
</reference>